<dbReference type="PANTHER" id="PTHR23429">
    <property type="entry name" value="GLUCOSE-6-PHOSPHATE 1-DEHYDROGENASE G6PD"/>
    <property type="match status" value="1"/>
</dbReference>
<evidence type="ECO:0000256" key="5">
    <source>
        <dbReference type="ARBA" id="ARBA00023002"/>
    </source>
</evidence>
<dbReference type="PRINTS" id="PR00079">
    <property type="entry name" value="G6PDHDRGNASE"/>
</dbReference>
<comment type="similarity">
    <text evidence="2 7">Belongs to the glucose-6-phosphate dehydrogenase family.</text>
</comment>
<evidence type="ECO:0000259" key="8">
    <source>
        <dbReference type="Pfam" id="PF00479"/>
    </source>
</evidence>
<feature type="domain" description="Glucose-6-phosphate dehydrogenase NAD-binding" evidence="8">
    <location>
        <begin position="18"/>
        <end position="187"/>
    </location>
</feature>
<dbReference type="GO" id="GO:0006006">
    <property type="term" value="P:glucose metabolic process"/>
    <property type="evidence" value="ECO:0007669"/>
    <property type="project" value="UniProtKB-KW"/>
</dbReference>
<keyword evidence="5 7" id="KW-0560">Oxidoreductase</keyword>
<dbReference type="NCBIfam" id="TIGR00871">
    <property type="entry name" value="zwf"/>
    <property type="match status" value="1"/>
</dbReference>
<proteinExistence type="inferred from homology"/>
<dbReference type="SUPFAM" id="SSF51735">
    <property type="entry name" value="NAD(P)-binding Rossmann-fold domains"/>
    <property type="match status" value="1"/>
</dbReference>
<feature type="binding site" evidence="7">
    <location>
        <position position="182"/>
    </location>
    <ligand>
        <name>substrate</name>
    </ligand>
</feature>
<sequence>MTDDTTTTRNAPHSDALVLFGFTGDLANKKIFPALYAMAKRGELVPRVVGVAGRAQTDEEVHRRVRDSIEKEGGGITDGPAFDKLQQAIRYVGGDYNKPETFEALKTALDGAKRPAHYLAVPPTLFETVIQNLGKAGLAKDARLIVEKPFGRDLASAKELDAVARSVFPEDAIFRIDHYLGKEAIMNLLYFRFANSFLEPLWCRDHVASVQMTMSEDFGVGDRGAFYETAGTLRDVVENHLFQIVALLAMEPPKSRGFADLQAAKADVFKAMRPLKADDMVRGQYDGYRQEKDVAPDSDVETYVALRLFVDTPRWKDVPFYLRAGKKLPNTAVEVQIQFKPPRQALFEDAGGRPNYLRFRLQPTSSIALAARVKDVGKRFVGEQRELYACEDLAGEEAPYDRLLGDAMAGDSSLFTGLEAVEAAWTAVDDILVDHPKVVAYKPGTWGPAEADALIANDGGWQAPNPEEACGGNRRKDA</sequence>
<dbReference type="HAMAP" id="MF_00966">
    <property type="entry name" value="G6PD"/>
    <property type="match status" value="1"/>
</dbReference>
<name>A0A9X2BYP8_9BURK</name>
<dbReference type="Gene3D" id="3.40.50.720">
    <property type="entry name" value="NAD(P)-binding Rossmann-like Domain"/>
    <property type="match status" value="1"/>
</dbReference>
<dbReference type="InterPro" id="IPR001282">
    <property type="entry name" value="G6P_DH"/>
</dbReference>
<feature type="binding site" evidence="7">
    <location>
        <position position="326"/>
    </location>
    <ligand>
        <name>substrate</name>
    </ligand>
</feature>
<keyword evidence="11" id="KW-1185">Reference proteome</keyword>
<dbReference type="SUPFAM" id="SSF55347">
    <property type="entry name" value="Glyceraldehyde-3-phosphate dehydrogenase-like, C-terminal domain"/>
    <property type="match status" value="1"/>
</dbReference>
<evidence type="ECO:0000256" key="6">
    <source>
        <dbReference type="ARBA" id="ARBA00023277"/>
    </source>
</evidence>
<evidence type="ECO:0000256" key="7">
    <source>
        <dbReference type="HAMAP-Rule" id="MF_00966"/>
    </source>
</evidence>
<dbReference type="InterPro" id="IPR022675">
    <property type="entry name" value="G6P_DH_C"/>
</dbReference>
<evidence type="ECO:0000313" key="11">
    <source>
        <dbReference type="Proteomes" id="UP001139353"/>
    </source>
</evidence>
<feature type="binding site" evidence="7">
    <location>
        <position position="235"/>
    </location>
    <ligand>
        <name>substrate</name>
    </ligand>
</feature>
<comment type="catalytic activity">
    <reaction evidence="7">
        <text>D-glucose 6-phosphate + NADP(+) = 6-phospho-D-glucono-1,5-lactone + NADPH + H(+)</text>
        <dbReference type="Rhea" id="RHEA:15841"/>
        <dbReference type="ChEBI" id="CHEBI:15378"/>
        <dbReference type="ChEBI" id="CHEBI:57783"/>
        <dbReference type="ChEBI" id="CHEBI:57955"/>
        <dbReference type="ChEBI" id="CHEBI:58349"/>
        <dbReference type="ChEBI" id="CHEBI:61548"/>
        <dbReference type="EC" id="1.1.1.49"/>
    </reaction>
</comment>
<dbReference type="GO" id="GO:0005829">
    <property type="term" value="C:cytosol"/>
    <property type="evidence" value="ECO:0007669"/>
    <property type="project" value="TreeGrafter"/>
</dbReference>
<dbReference type="InterPro" id="IPR019796">
    <property type="entry name" value="G6P_DH_AS"/>
</dbReference>
<dbReference type="PROSITE" id="PS00069">
    <property type="entry name" value="G6P_DEHYDROGENASE"/>
    <property type="match status" value="1"/>
</dbReference>
<evidence type="ECO:0000256" key="1">
    <source>
        <dbReference type="ARBA" id="ARBA00004937"/>
    </source>
</evidence>
<comment type="pathway">
    <text evidence="1 7">Carbohydrate degradation; pentose phosphate pathway; D-ribulose 5-phosphate from D-glucose 6-phosphate (oxidative stage): step 1/3.</text>
</comment>
<gene>
    <name evidence="7 10" type="primary">zwf</name>
    <name evidence="10" type="ORF">LPC04_07565</name>
</gene>
<dbReference type="InterPro" id="IPR036291">
    <property type="entry name" value="NAD(P)-bd_dom_sf"/>
</dbReference>
<keyword evidence="4 7" id="KW-0521">NADP</keyword>
<organism evidence="10 11">
    <name type="scientific">Scleromatobacter humisilvae</name>
    <dbReference type="NCBI Taxonomy" id="2897159"/>
    <lineage>
        <taxon>Bacteria</taxon>
        <taxon>Pseudomonadati</taxon>
        <taxon>Pseudomonadota</taxon>
        <taxon>Betaproteobacteria</taxon>
        <taxon>Burkholderiales</taxon>
        <taxon>Sphaerotilaceae</taxon>
        <taxon>Scleromatobacter</taxon>
    </lineage>
</organism>
<dbReference type="Pfam" id="PF02781">
    <property type="entry name" value="G6PD_C"/>
    <property type="match status" value="1"/>
</dbReference>
<comment type="caution">
    <text evidence="7">Lacks conserved residue(s) required for the propagation of feature annotation.</text>
</comment>
<feature type="binding site" evidence="7">
    <location>
        <position position="216"/>
    </location>
    <ligand>
        <name>substrate</name>
    </ligand>
</feature>
<feature type="domain" description="Glucose-6-phosphate dehydrogenase C-terminal" evidence="9">
    <location>
        <begin position="190"/>
        <end position="459"/>
    </location>
</feature>
<dbReference type="EMBL" id="JAJLJH010000001">
    <property type="protein sequence ID" value="MCK9685562.1"/>
    <property type="molecule type" value="Genomic_DNA"/>
</dbReference>
<evidence type="ECO:0000313" key="10">
    <source>
        <dbReference type="EMBL" id="MCK9685562.1"/>
    </source>
</evidence>
<dbReference type="PIRSF" id="PIRSF000110">
    <property type="entry name" value="G6PD"/>
    <property type="match status" value="1"/>
</dbReference>
<dbReference type="Pfam" id="PF00479">
    <property type="entry name" value="G6PD_N"/>
    <property type="match status" value="1"/>
</dbReference>
<dbReference type="AlphaFoldDB" id="A0A9X2BYP8"/>
<evidence type="ECO:0000256" key="2">
    <source>
        <dbReference type="ARBA" id="ARBA00009975"/>
    </source>
</evidence>
<feature type="binding site" evidence="7">
    <location>
        <position position="178"/>
    </location>
    <ligand>
        <name>substrate</name>
    </ligand>
</feature>
<dbReference type="GO" id="GO:0009051">
    <property type="term" value="P:pentose-phosphate shunt, oxidative branch"/>
    <property type="evidence" value="ECO:0007669"/>
    <property type="project" value="TreeGrafter"/>
</dbReference>
<comment type="caution">
    <text evidence="10">The sequence shown here is derived from an EMBL/GenBank/DDBJ whole genome shotgun (WGS) entry which is preliminary data.</text>
</comment>
<dbReference type="GO" id="GO:0004345">
    <property type="term" value="F:glucose-6-phosphate dehydrogenase activity"/>
    <property type="evidence" value="ECO:0007669"/>
    <property type="project" value="UniProtKB-UniRule"/>
</dbReference>
<dbReference type="GO" id="GO:0050661">
    <property type="term" value="F:NADP binding"/>
    <property type="evidence" value="ECO:0007669"/>
    <property type="project" value="UniProtKB-UniRule"/>
</dbReference>
<reference evidence="10" key="1">
    <citation type="submission" date="2021-11" db="EMBL/GenBank/DDBJ databases">
        <title>BS-T2-15 a new species belonging to the Comamonadaceae family isolated from the soil of a French oak forest.</title>
        <authorList>
            <person name="Mieszkin S."/>
            <person name="Alain K."/>
        </authorList>
    </citation>
    <scope>NUCLEOTIDE SEQUENCE</scope>
    <source>
        <strain evidence="10">BS-T2-15</strain>
    </source>
</reference>
<keyword evidence="6 7" id="KW-0119">Carbohydrate metabolism</keyword>
<evidence type="ECO:0000256" key="4">
    <source>
        <dbReference type="ARBA" id="ARBA00022857"/>
    </source>
</evidence>
<dbReference type="Gene3D" id="3.30.360.10">
    <property type="entry name" value="Dihydrodipicolinate Reductase, domain 2"/>
    <property type="match status" value="1"/>
</dbReference>
<feature type="binding site" evidence="7">
    <location>
        <position position="148"/>
    </location>
    <ligand>
        <name>NADP(+)</name>
        <dbReference type="ChEBI" id="CHEBI:58349"/>
    </ligand>
</feature>
<dbReference type="Proteomes" id="UP001139353">
    <property type="component" value="Unassembled WGS sequence"/>
</dbReference>
<dbReference type="RefSeq" id="WP_275681561.1">
    <property type="nucleotide sequence ID" value="NZ_JAJLJH010000001.1"/>
</dbReference>
<evidence type="ECO:0000259" key="9">
    <source>
        <dbReference type="Pfam" id="PF02781"/>
    </source>
</evidence>
<protein>
    <recommendedName>
        <fullName evidence="7">Glucose-6-phosphate 1-dehydrogenase</fullName>
        <shortName evidence="7">G6PD</shortName>
        <ecNumber evidence="7">1.1.1.49</ecNumber>
    </recommendedName>
</protein>
<dbReference type="EC" id="1.1.1.49" evidence="7"/>
<feature type="active site" description="Proton acceptor" evidence="7">
    <location>
        <position position="240"/>
    </location>
</feature>
<dbReference type="PANTHER" id="PTHR23429:SF0">
    <property type="entry name" value="GLUCOSE-6-PHOSPHATE 1-DEHYDROGENASE"/>
    <property type="match status" value="1"/>
</dbReference>
<keyword evidence="3 7" id="KW-0313">Glucose metabolism</keyword>
<dbReference type="InterPro" id="IPR022674">
    <property type="entry name" value="G6P_DH_NAD-bd"/>
</dbReference>
<accession>A0A9X2BYP8</accession>
<comment type="function">
    <text evidence="7">Catalyzes the oxidation of glucose 6-phosphate to 6-phosphogluconolactone.</text>
</comment>
<evidence type="ECO:0000256" key="3">
    <source>
        <dbReference type="ARBA" id="ARBA00022526"/>
    </source>
</evidence>